<dbReference type="AlphaFoldDB" id="A0A9X3MNF4"/>
<sequence length="47" mass="5294">MRPEEAFGAEWFDVDLAAGVFTVRRSFAEGRLMWARFRAPPRAAPGP</sequence>
<keyword evidence="2" id="KW-1185">Reference proteome</keyword>
<protein>
    <submittedName>
        <fullName evidence="1">Uncharacterized protein</fullName>
    </submittedName>
</protein>
<gene>
    <name evidence="1" type="ORF">OM076_03930</name>
</gene>
<name>A0A9X3MNF4_9ACTN</name>
<comment type="caution">
    <text evidence="1">The sequence shown here is derived from an EMBL/GenBank/DDBJ whole genome shotgun (WGS) entry which is preliminary data.</text>
</comment>
<dbReference type="EMBL" id="JAPDOD010000002">
    <property type="protein sequence ID" value="MDA0159402.1"/>
    <property type="molecule type" value="Genomic_DNA"/>
</dbReference>
<proteinExistence type="predicted"/>
<organism evidence="1 2">
    <name type="scientific">Solirubrobacter ginsenosidimutans</name>
    <dbReference type="NCBI Taxonomy" id="490573"/>
    <lineage>
        <taxon>Bacteria</taxon>
        <taxon>Bacillati</taxon>
        <taxon>Actinomycetota</taxon>
        <taxon>Thermoleophilia</taxon>
        <taxon>Solirubrobacterales</taxon>
        <taxon>Solirubrobacteraceae</taxon>
        <taxon>Solirubrobacter</taxon>
    </lineage>
</organism>
<dbReference type="Proteomes" id="UP001149140">
    <property type="component" value="Unassembled WGS sequence"/>
</dbReference>
<reference evidence="1" key="1">
    <citation type="submission" date="2022-10" db="EMBL/GenBank/DDBJ databases">
        <title>The WGS of Solirubrobacter ginsenosidimutans DSM 21036.</title>
        <authorList>
            <person name="Jiang Z."/>
        </authorList>
    </citation>
    <scope>NUCLEOTIDE SEQUENCE</scope>
    <source>
        <strain evidence="1">DSM 21036</strain>
    </source>
</reference>
<evidence type="ECO:0000313" key="2">
    <source>
        <dbReference type="Proteomes" id="UP001149140"/>
    </source>
</evidence>
<evidence type="ECO:0000313" key="1">
    <source>
        <dbReference type="EMBL" id="MDA0159402.1"/>
    </source>
</evidence>
<dbReference type="RefSeq" id="WP_270038094.1">
    <property type="nucleotide sequence ID" value="NZ_JAPDOD010000002.1"/>
</dbReference>
<accession>A0A9X3MNF4</accession>